<gene>
    <name evidence="5" type="ORF">C7460_11365</name>
</gene>
<dbReference type="Gene3D" id="2.80.10.50">
    <property type="match status" value="3"/>
</dbReference>
<dbReference type="InterPro" id="IPR035992">
    <property type="entry name" value="Ricin_B-like_lectins"/>
</dbReference>
<dbReference type="SUPFAM" id="SSF50370">
    <property type="entry name" value="Ricin B-like lectins"/>
    <property type="match status" value="1"/>
</dbReference>
<keyword evidence="5" id="KW-0430">Lectin</keyword>
<protein>
    <submittedName>
        <fullName evidence="5">Ricin-type beta-trefoil lectin protein</fullName>
    </submittedName>
</protein>
<dbReference type="SMART" id="SM00458">
    <property type="entry name" value="RICIN"/>
    <property type="match status" value="1"/>
</dbReference>
<dbReference type="GO" id="GO:0000272">
    <property type="term" value="P:polysaccharide catabolic process"/>
    <property type="evidence" value="ECO:0007669"/>
    <property type="project" value="InterPro"/>
</dbReference>
<sequence>MNVMKPFLTAVLAVVMCFGCVEDPSVTPNEPQVAMSAVPSGPGGPGIAGVNWADQRDNFVDGWVIPSGLLATDNYTTVSAKADAILTGFQTNLPGVNTVRLPVNPSSVLSSWWSAYKGAIDKALAKNMKVVLSYWEGASSRDGRMDNVTEFWDMWDAIVADYQNSSNVYFEPFNEPHGYTLSELSTIYDDWLTTYSAVSHNRIILGGTGYSENVTGIGADSRFSGCYLALHNYAFWTTHSSTAAWEQDWNNRIGSYASRTVVTEYGAGMTTGKDYLGSVGGDNEIAYIQGSTNLFRNSGISSIYWPGLRDGDSYSIQTRSGSGTSITLSTTNASGAQRIRYGWGENVAGTNTPYYRIVNRNSGQVLDVNGASTANGANVLQWPWNGGDNQLWEIVDLGTGYSRIINKNSGLDLDVNMGSSTNGATVIQWPWNGGNNQQWEVIDLGGGYSRIRNRNSGKSLDVNGGSTSNGADVIQWTWTGGSNQQWELILH</sequence>
<dbReference type="Proteomes" id="UP000256779">
    <property type="component" value="Unassembled WGS sequence"/>
</dbReference>
<organism evidence="5 6">
    <name type="scientific">Marinoscillum furvescens DSM 4134</name>
    <dbReference type="NCBI Taxonomy" id="1122208"/>
    <lineage>
        <taxon>Bacteria</taxon>
        <taxon>Pseudomonadati</taxon>
        <taxon>Bacteroidota</taxon>
        <taxon>Cytophagia</taxon>
        <taxon>Cytophagales</taxon>
        <taxon>Reichenbachiellaceae</taxon>
        <taxon>Marinoscillum</taxon>
    </lineage>
</organism>
<dbReference type="InterPro" id="IPR017853">
    <property type="entry name" value="GH"/>
</dbReference>
<proteinExistence type="inferred from homology"/>
<dbReference type="InterPro" id="IPR000772">
    <property type="entry name" value="Ricin_B_lectin"/>
</dbReference>
<dbReference type="PROSITE" id="PS50231">
    <property type="entry name" value="RICIN_B_LECTIN"/>
    <property type="match status" value="1"/>
</dbReference>
<accession>A0A3D9L1N9</accession>
<comment type="similarity">
    <text evidence="3">Belongs to the glycosyl hydrolase 5 (cellulase A) family.</text>
</comment>
<keyword evidence="1 3" id="KW-0378">Hydrolase</keyword>
<keyword evidence="2 3" id="KW-0326">Glycosidase</keyword>
<dbReference type="EMBL" id="QREG01000013">
    <property type="protein sequence ID" value="RED97017.1"/>
    <property type="molecule type" value="Genomic_DNA"/>
</dbReference>
<evidence type="ECO:0000313" key="5">
    <source>
        <dbReference type="EMBL" id="RED97017.1"/>
    </source>
</evidence>
<dbReference type="InterPro" id="IPR001547">
    <property type="entry name" value="Glyco_hydro_5"/>
</dbReference>
<dbReference type="AlphaFoldDB" id="A0A3D9L1N9"/>
<name>A0A3D9L1N9_MARFU</name>
<keyword evidence="6" id="KW-1185">Reference proteome</keyword>
<dbReference type="GO" id="GO:0004553">
    <property type="term" value="F:hydrolase activity, hydrolyzing O-glycosyl compounds"/>
    <property type="evidence" value="ECO:0007669"/>
    <property type="project" value="InterPro"/>
</dbReference>
<evidence type="ECO:0000256" key="1">
    <source>
        <dbReference type="ARBA" id="ARBA00022801"/>
    </source>
</evidence>
<comment type="caution">
    <text evidence="5">The sequence shown here is derived from an EMBL/GenBank/DDBJ whole genome shotgun (WGS) entry which is preliminary data.</text>
</comment>
<reference evidence="5 6" key="1">
    <citation type="submission" date="2018-07" db="EMBL/GenBank/DDBJ databases">
        <title>Genomic Encyclopedia of Type Strains, Phase IV (KMG-IV): sequencing the most valuable type-strain genomes for metagenomic binning, comparative biology and taxonomic classification.</title>
        <authorList>
            <person name="Goeker M."/>
        </authorList>
    </citation>
    <scope>NUCLEOTIDE SEQUENCE [LARGE SCALE GENOMIC DNA]</scope>
    <source>
        <strain evidence="5 6">DSM 4134</strain>
    </source>
</reference>
<evidence type="ECO:0000256" key="2">
    <source>
        <dbReference type="ARBA" id="ARBA00023295"/>
    </source>
</evidence>
<dbReference type="GO" id="GO:0030246">
    <property type="term" value="F:carbohydrate binding"/>
    <property type="evidence" value="ECO:0007669"/>
    <property type="project" value="UniProtKB-KW"/>
</dbReference>
<evidence type="ECO:0000259" key="4">
    <source>
        <dbReference type="SMART" id="SM00458"/>
    </source>
</evidence>
<dbReference type="SUPFAM" id="SSF51445">
    <property type="entry name" value="(Trans)glycosidases"/>
    <property type="match status" value="1"/>
</dbReference>
<dbReference type="Pfam" id="PF00150">
    <property type="entry name" value="Cellulase"/>
    <property type="match status" value="1"/>
</dbReference>
<dbReference type="Gene3D" id="3.20.20.80">
    <property type="entry name" value="Glycosidases"/>
    <property type="match status" value="1"/>
</dbReference>
<dbReference type="Pfam" id="PF14200">
    <property type="entry name" value="RicinB_lectin_2"/>
    <property type="match status" value="2"/>
</dbReference>
<evidence type="ECO:0000313" key="6">
    <source>
        <dbReference type="Proteomes" id="UP000256779"/>
    </source>
</evidence>
<evidence type="ECO:0000256" key="3">
    <source>
        <dbReference type="RuleBase" id="RU361153"/>
    </source>
</evidence>
<feature type="domain" description="Ricin B lectin" evidence="4">
    <location>
        <begin position="352"/>
        <end position="489"/>
    </location>
</feature>